<evidence type="ECO:0000313" key="9">
    <source>
        <dbReference type="Proteomes" id="UP000594261"/>
    </source>
</evidence>
<evidence type="ECO:0000256" key="7">
    <source>
        <dbReference type="ARBA" id="ARBA00023180"/>
    </source>
</evidence>
<dbReference type="Pfam" id="PF00560">
    <property type="entry name" value="LRR_1"/>
    <property type="match status" value="1"/>
</dbReference>
<accession>A0A7N2N700</accession>
<comment type="subcellular location">
    <subcellularLocation>
        <location evidence="1">Membrane</location>
        <topology evidence="1">Single-pass type I membrane protein</topology>
    </subcellularLocation>
</comment>
<protein>
    <submittedName>
        <fullName evidence="8">Uncharacterized protein</fullName>
    </submittedName>
</protein>
<keyword evidence="5" id="KW-0472">Membrane</keyword>
<dbReference type="SUPFAM" id="SSF52058">
    <property type="entry name" value="L domain-like"/>
    <property type="match status" value="1"/>
</dbReference>
<keyword evidence="4" id="KW-1133">Transmembrane helix</keyword>
<reference evidence="8" key="1">
    <citation type="submission" date="2021-01" db="UniProtKB">
        <authorList>
            <consortium name="EnsemblPlants"/>
        </authorList>
    </citation>
    <scope>IDENTIFICATION</scope>
</reference>
<dbReference type="PANTHER" id="PTHR48063:SF103">
    <property type="entry name" value="LEUCINE-RICH RECEPTOR-LIKE KINASE FAMILY PROTEIN"/>
    <property type="match status" value="1"/>
</dbReference>
<evidence type="ECO:0000256" key="1">
    <source>
        <dbReference type="ARBA" id="ARBA00004479"/>
    </source>
</evidence>
<keyword evidence="7" id="KW-0325">Glycoprotein</keyword>
<evidence type="ECO:0000313" key="8">
    <source>
        <dbReference type="EnsemblPlants" id="QL93p0175_0020:mrna"/>
    </source>
</evidence>
<dbReference type="InterPro" id="IPR032675">
    <property type="entry name" value="LRR_dom_sf"/>
</dbReference>
<proteinExistence type="predicted"/>
<sequence>MKLFLSLEKALVVVQTTSLHGRPKKIVANGVELDETTCQLQGLITDAFGNMTSLTPLDLSRNDLEGPIPLTLGLFEKESQLNKSSSLRELYLFDNQLNGSLEQGLVQLSQLVALDVARNYLEGNITEAHLKNFSSLRVLDLSSNQSVLNVSSSWIPPFNLKP</sequence>
<evidence type="ECO:0000256" key="2">
    <source>
        <dbReference type="ARBA" id="ARBA00022692"/>
    </source>
</evidence>
<keyword evidence="6" id="KW-0675">Receptor</keyword>
<dbReference type="PANTHER" id="PTHR48063">
    <property type="entry name" value="LRR RECEPTOR-LIKE KINASE"/>
    <property type="match status" value="1"/>
</dbReference>
<keyword evidence="3" id="KW-0732">Signal</keyword>
<name>A0A7N2N700_QUELO</name>
<evidence type="ECO:0000256" key="5">
    <source>
        <dbReference type="ARBA" id="ARBA00023136"/>
    </source>
</evidence>
<dbReference type="EnsemblPlants" id="QL93p0175_0020:mrna">
    <property type="protein sequence ID" value="QL93p0175_0020:mrna"/>
    <property type="gene ID" value="QL93p0175_0020"/>
</dbReference>
<dbReference type="InterPro" id="IPR001611">
    <property type="entry name" value="Leu-rich_rpt"/>
</dbReference>
<dbReference type="OMA" id="LNVNQFW"/>
<dbReference type="Gene3D" id="3.80.10.10">
    <property type="entry name" value="Ribonuclease Inhibitor"/>
    <property type="match status" value="1"/>
</dbReference>
<evidence type="ECO:0000256" key="3">
    <source>
        <dbReference type="ARBA" id="ARBA00022729"/>
    </source>
</evidence>
<dbReference type="AlphaFoldDB" id="A0A7N2N700"/>
<keyword evidence="2" id="KW-0812">Transmembrane</keyword>
<dbReference type="Pfam" id="PF13516">
    <property type="entry name" value="LRR_6"/>
    <property type="match status" value="1"/>
</dbReference>
<evidence type="ECO:0000256" key="4">
    <source>
        <dbReference type="ARBA" id="ARBA00022989"/>
    </source>
</evidence>
<dbReference type="InterPro" id="IPR046956">
    <property type="entry name" value="RLP23-like"/>
</dbReference>
<dbReference type="Proteomes" id="UP000594261">
    <property type="component" value="Unassembled WGS sequence"/>
</dbReference>
<dbReference type="InParanoid" id="A0A7N2N700"/>
<keyword evidence="9" id="KW-1185">Reference proteome</keyword>
<dbReference type="Gramene" id="QL93p0175_0020:mrna">
    <property type="protein sequence ID" value="QL93p0175_0020:mrna"/>
    <property type="gene ID" value="QL93p0175_0020"/>
</dbReference>
<organism evidence="8 9">
    <name type="scientific">Quercus lobata</name>
    <name type="common">Valley oak</name>
    <dbReference type="NCBI Taxonomy" id="97700"/>
    <lineage>
        <taxon>Eukaryota</taxon>
        <taxon>Viridiplantae</taxon>
        <taxon>Streptophyta</taxon>
        <taxon>Embryophyta</taxon>
        <taxon>Tracheophyta</taxon>
        <taxon>Spermatophyta</taxon>
        <taxon>Magnoliopsida</taxon>
        <taxon>eudicotyledons</taxon>
        <taxon>Gunneridae</taxon>
        <taxon>Pentapetalae</taxon>
        <taxon>rosids</taxon>
        <taxon>fabids</taxon>
        <taxon>Fagales</taxon>
        <taxon>Fagaceae</taxon>
        <taxon>Quercus</taxon>
    </lineage>
</organism>
<dbReference type="GO" id="GO:0016020">
    <property type="term" value="C:membrane"/>
    <property type="evidence" value="ECO:0007669"/>
    <property type="project" value="UniProtKB-SubCell"/>
</dbReference>
<evidence type="ECO:0000256" key="6">
    <source>
        <dbReference type="ARBA" id="ARBA00023170"/>
    </source>
</evidence>